<dbReference type="STRING" id="286115.A0A507CSR1"/>
<dbReference type="VEuPathDB" id="FungiDB:SeMB42_g03746"/>
<dbReference type="EMBL" id="QEAM01000283">
    <property type="protein sequence ID" value="TPX42155.1"/>
    <property type="molecule type" value="Genomic_DNA"/>
</dbReference>
<name>A0A507CSR1_9FUNG</name>
<dbReference type="PANTHER" id="PTHR33620:SF1">
    <property type="entry name" value="UREASE ACCESSORY PROTEIN F"/>
    <property type="match status" value="1"/>
</dbReference>
<evidence type="ECO:0000313" key="7">
    <source>
        <dbReference type="Proteomes" id="UP000320475"/>
    </source>
</evidence>
<organism evidence="4 7">
    <name type="scientific">Synchytrium endobioticum</name>
    <dbReference type="NCBI Taxonomy" id="286115"/>
    <lineage>
        <taxon>Eukaryota</taxon>
        <taxon>Fungi</taxon>
        <taxon>Fungi incertae sedis</taxon>
        <taxon>Chytridiomycota</taxon>
        <taxon>Chytridiomycota incertae sedis</taxon>
        <taxon>Chytridiomycetes</taxon>
        <taxon>Synchytriales</taxon>
        <taxon>Synchytriaceae</taxon>
        <taxon>Synchytrium</taxon>
    </lineage>
</organism>
<dbReference type="Proteomes" id="UP000320475">
    <property type="component" value="Unassembled WGS sequence"/>
</dbReference>
<gene>
    <name evidence="4" type="ORF">SeLEV6574_g05736</name>
    <name evidence="5" type="ORF">SeMB42_g03746</name>
</gene>
<dbReference type="AlphaFoldDB" id="A0A507CSR1"/>
<evidence type="ECO:0000256" key="1">
    <source>
        <dbReference type="ARBA" id="ARBA00022988"/>
    </source>
</evidence>
<comment type="similarity">
    <text evidence="3">Belongs to the UreF family.</text>
</comment>
<evidence type="ECO:0000313" key="4">
    <source>
        <dbReference type="EMBL" id="TPX42155.1"/>
    </source>
</evidence>
<proteinExistence type="inferred from homology"/>
<keyword evidence="2" id="KW-0143">Chaperone</keyword>
<evidence type="ECO:0008006" key="8">
    <source>
        <dbReference type="Google" id="ProtNLM"/>
    </source>
</evidence>
<keyword evidence="1" id="KW-0996">Nickel insertion</keyword>
<dbReference type="EMBL" id="QEAN01000139">
    <property type="protein sequence ID" value="TPX46305.1"/>
    <property type="molecule type" value="Genomic_DNA"/>
</dbReference>
<comment type="caution">
    <text evidence="4">The sequence shown here is derived from an EMBL/GenBank/DDBJ whole genome shotgun (WGS) entry which is preliminary data.</text>
</comment>
<dbReference type="PIRSF" id="PIRSF009467">
    <property type="entry name" value="Ureas_acces_UreF"/>
    <property type="match status" value="1"/>
</dbReference>
<dbReference type="GO" id="GO:0016151">
    <property type="term" value="F:nickel cation binding"/>
    <property type="evidence" value="ECO:0007669"/>
    <property type="project" value="InterPro"/>
</dbReference>
<dbReference type="Pfam" id="PF01730">
    <property type="entry name" value="UreF"/>
    <property type="match status" value="1"/>
</dbReference>
<accession>A0A507CSR1</accession>
<protein>
    <recommendedName>
        <fullName evidence="8">Urease accessory protein UreF</fullName>
    </recommendedName>
</protein>
<dbReference type="InterPro" id="IPR002639">
    <property type="entry name" value="UreF"/>
</dbReference>
<evidence type="ECO:0000313" key="5">
    <source>
        <dbReference type="EMBL" id="TPX46305.1"/>
    </source>
</evidence>
<sequence length="247" mass="26750">MDFPMFDSSDGIIWMLADSALPTGGFVASGALEVAVQSKHITTLPSLLDFLSQSIHACGHSAGITTISTYDASCDDQSPLDKVVDGIVEIDAYYDACMTNHVARRASRTQGSAHLTLMSRAFDGEGRGRGLGSGILTIYKNRVRAGKSPGHLPVCFALVCKDLSLSRDKTLHLFLFLHARSMVSAAVRLNVVGPYQGQSILMDLQPHVSDVCQQVQDKKMDDIHSSAPVIDLLQGLHDNLYSRLFNS</sequence>
<dbReference type="PANTHER" id="PTHR33620">
    <property type="entry name" value="UREASE ACCESSORY PROTEIN F"/>
    <property type="match status" value="1"/>
</dbReference>
<dbReference type="OrthoDB" id="2550922at2759"/>
<dbReference type="InterPro" id="IPR038277">
    <property type="entry name" value="UreF_sf"/>
</dbReference>
<dbReference type="Proteomes" id="UP000317494">
    <property type="component" value="Unassembled WGS sequence"/>
</dbReference>
<evidence type="ECO:0000256" key="2">
    <source>
        <dbReference type="ARBA" id="ARBA00023186"/>
    </source>
</evidence>
<dbReference type="Gene3D" id="1.10.4190.10">
    <property type="entry name" value="Urease accessory protein UreF"/>
    <property type="match status" value="1"/>
</dbReference>
<evidence type="ECO:0000256" key="3">
    <source>
        <dbReference type="ARBA" id="ARBA00046339"/>
    </source>
</evidence>
<reference evidence="6 7" key="1">
    <citation type="journal article" date="2019" name="Sci. Rep.">
        <title>Comparative genomics of chytrid fungi reveal insights into the obligate biotrophic and pathogenic lifestyle of Synchytrium endobioticum.</title>
        <authorList>
            <person name="van de Vossenberg B.T.L.H."/>
            <person name="Warris S."/>
            <person name="Nguyen H.D.T."/>
            <person name="van Gent-Pelzer M.P.E."/>
            <person name="Joly D.L."/>
            <person name="van de Geest H.C."/>
            <person name="Bonants P.J.M."/>
            <person name="Smith D.S."/>
            <person name="Levesque C.A."/>
            <person name="van der Lee T.A.J."/>
        </authorList>
    </citation>
    <scope>NUCLEOTIDE SEQUENCE [LARGE SCALE GENOMIC DNA]</scope>
    <source>
        <strain evidence="4 7">LEV6574</strain>
        <strain evidence="5 6">MB42</strain>
    </source>
</reference>
<evidence type="ECO:0000313" key="6">
    <source>
        <dbReference type="Proteomes" id="UP000317494"/>
    </source>
</evidence>
<keyword evidence="6" id="KW-1185">Reference proteome</keyword>
<dbReference type="HAMAP" id="MF_01385">
    <property type="entry name" value="UreF"/>
    <property type="match status" value="1"/>
</dbReference>